<evidence type="ECO:0000259" key="8">
    <source>
        <dbReference type="SMART" id="SM01070"/>
    </source>
</evidence>
<dbReference type="InterPro" id="IPR013874">
    <property type="entry name" value="Cdc37_Hsp90-bd"/>
</dbReference>
<evidence type="ECO:0000256" key="2">
    <source>
        <dbReference type="ARBA" id="ARBA00006222"/>
    </source>
</evidence>
<dbReference type="GeneID" id="5854117"/>
<evidence type="ECO:0000256" key="3">
    <source>
        <dbReference type="ARBA" id="ARBA00022490"/>
    </source>
</evidence>
<dbReference type="Gene3D" id="1.20.58.610">
    <property type="entry name" value="Cdc37, Hsp90 binding domain"/>
    <property type="match status" value="1"/>
</dbReference>
<dbReference type="SMART" id="SM01070">
    <property type="entry name" value="CDC37_M"/>
    <property type="match status" value="1"/>
</dbReference>
<name>A8Q5M8_MALGO</name>
<dbReference type="SMART" id="SM01069">
    <property type="entry name" value="CDC37_C"/>
    <property type="match status" value="1"/>
</dbReference>
<evidence type="ECO:0000256" key="5">
    <source>
        <dbReference type="ARBA" id="ARBA00031396"/>
    </source>
</evidence>
<dbReference type="RefSeq" id="XP_001729810.1">
    <property type="nucleotide sequence ID" value="XM_001729758.1"/>
</dbReference>
<organism evidence="10 11">
    <name type="scientific">Malassezia globosa (strain ATCC MYA-4612 / CBS 7966)</name>
    <name type="common">Dandruff-associated fungus</name>
    <dbReference type="NCBI Taxonomy" id="425265"/>
    <lineage>
        <taxon>Eukaryota</taxon>
        <taxon>Fungi</taxon>
        <taxon>Dikarya</taxon>
        <taxon>Basidiomycota</taxon>
        <taxon>Ustilaginomycotina</taxon>
        <taxon>Malasseziomycetes</taxon>
        <taxon>Malasseziales</taxon>
        <taxon>Malasseziaceae</taxon>
        <taxon>Malassezia</taxon>
    </lineage>
</organism>
<dbReference type="GO" id="GO:0050821">
    <property type="term" value="P:protein stabilization"/>
    <property type="evidence" value="ECO:0007669"/>
    <property type="project" value="TreeGrafter"/>
</dbReference>
<feature type="compositionally biased region" description="Low complexity" evidence="6">
    <location>
        <begin position="212"/>
        <end position="225"/>
    </location>
</feature>
<dbReference type="AlphaFoldDB" id="A8Q5M8"/>
<dbReference type="GO" id="GO:0005737">
    <property type="term" value="C:cytoplasm"/>
    <property type="evidence" value="ECO:0007669"/>
    <property type="project" value="UniProtKB-SubCell"/>
</dbReference>
<protein>
    <recommendedName>
        <fullName evidence="5">Hsp90 chaperone protein kinase-targeting subunit</fullName>
    </recommendedName>
</protein>
<accession>A8Q5M8</accession>
<dbReference type="Pfam" id="PF03234">
    <property type="entry name" value="CDC37_N"/>
    <property type="match status" value="1"/>
</dbReference>
<comment type="caution">
    <text evidence="10">The sequence shown here is derived from an EMBL/GenBank/DDBJ whole genome shotgun (WGS) entry which is preliminary data.</text>
</comment>
<dbReference type="EMBL" id="AAYY01000010">
    <property type="protein sequence ID" value="EDP42596.1"/>
    <property type="molecule type" value="Genomic_DNA"/>
</dbReference>
<evidence type="ECO:0000256" key="1">
    <source>
        <dbReference type="ARBA" id="ARBA00004496"/>
    </source>
</evidence>
<evidence type="ECO:0000259" key="7">
    <source>
        <dbReference type="SMART" id="SM01069"/>
    </source>
</evidence>
<evidence type="ECO:0000313" key="10">
    <source>
        <dbReference type="EMBL" id="EDP42596.1"/>
    </source>
</evidence>
<dbReference type="STRING" id="425265.A8Q5M8"/>
<evidence type="ECO:0000259" key="9">
    <source>
        <dbReference type="SMART" id="SM01071"/>
    </source>
</evidence>
<dbReference type="SUPFAM" id="SSF101391">
    <property type="entry name" value="Hsp90 co-chaperone CDC37"/>
    <property type="match status" value="1"/>
</dbReference>
<sequence>MGKLNYSKWDNLELSDDSDIEVHPNVDKGSFIRWKQRDIHEKREMRKIQRSHLEAEHRTNVAVAPILENLSKATEKEGAAYYSREVSRLTAGRQERGNKDGPEGPTLDDIMLSLLLKINEEADVKSSHGTKELDSVLVSAIQRHMQKLEARTNEISSELKRMDEEDRKKITSDSLREGWNSSHVTKIEEPPTKKNSWPPNKGKVHQQHIETLNPSSAQLSSNPSSHGPRKADDSDDEDNMPTITPVMKDFASLPSALEPIPLSTDKFPPGFNPAKQLKLDAFDKMFQYLGSHKELLRPDYGTSDALLVQAFEAQMAGQKSLARMCTEKALLIQYCNQLGKDGVSLFFQRMTNTDGRAAVVFLNDVLSTYARIASRANVMKDRYQAEGEGEEQIQLMAEDPNTVITFQIPDGPPPNEIKLEGDGADTLDPAHVREWLQRRWDIFNSFDVDFRRALETKDLDQVNQALGRMPVAQAEVVVQDLDRAGILNFRSTEIRDETGRS</sequence>
<evidence type="ECO:0000313" key="11">
    <source>
        <dbReference type="Proteomes" id="UP000008837"/>
    </source>
</evidence>
<dbReference type="OrthoDB" id="440202at2759"/>
<dbReference type="PANTHER" id="PTHR12800:SF4">
    <property type="entry name" value="HSP90 CO-CHAPERONE CDC37"/>
    <property type="match status" value="1"/>
</dbReference>
<dbReference type="KEGG" id="mgl:MGL_2796"/>
<dbReference type="InterPro" id="IPR004918">
    <property type="entry name" value="Cdc37"/>
</dbReference>
<proteinExistence type="inferred from homology"/>
<feature type="domain" description="Cdc37 Hsp90 binding" evidence="8">
    <location>
        <begin position="200"/>
        <end position="389"/>
    </location>
</feature>
<evidence type="ECO:0000256" key="4">
    <source>
        <dbReference type="ARBA" id="ARBA00023186"/>
    </source>
</evidence>
<dbReference type="Proteomes" id="UP000008837">
    <property type="component" value="Unassembled WGS sequence"/>
</dbReference>
<dbReference type="FunCoup" id="A8Q5M8">
    <property type="interactions" value="382"/>
</dbReference>
<dbReference type="GO" id="GO:0051087">
    <property type="term" value="F:protein-folding chaperone binding"/>
    <property type="evidence" value="ECO:0007669"/>
    <property type="project" value="TreeGrafter"/>
</dbReference>
<comment type="similarity">
    <text evidence="2">Belongs to the CDC37 family.</text>
</comment>
<dbReference type="InterPro" id="IPR013873">
    <property type="entry name" value="Cdc37_C"/>
</dbReference>
<keyword evidence="11" id="KW-1185">Reference proteome</keyword>
<dbReference type="InterPro" id="IPR013855">
    <property type="entry name" value="Cdc37_N_dom"/>
</dbReference>
<dbReference type="OMA" id="NYSKWDQ"/>
<gene>
    <name evidence="10" type="ORF">MGL_2796</name>
</gene>
<evidence type="ECO:0000256" key="6">
    <source>
        <dbReference type="SAM" id="MobiDB-lite"/>
    </source>
</evidence>
<dbReference type="Pfam" id="PF08565">
    <property type="entry name" value="CDC37_M"/>
    <property type="match status" value="1"/>
</dbReference>
<dbReference type="InParanoid" id="A8Q5M8"/>
<feature type="region of interest" description="Disordered" evidence="6">
    <location>
        <begin position="159"/>
        <end position="244"/>
    </location>
</feature>
<dbReference type="GO" id="GO:0031072">
    <property type="term" value="F:heat shock protein binding"/>
    <property type="evidence" value="ECO:0007669"/>
    <property type="project" value="TreeGrafter"/>
</dbReference>
<feature type="domain" description="Cdc37 N-terminal" evidence="9">
    <location>
        <begin position="3"/>
        <end position="182"/>
    </location>
</feature>
<dbReference type="InterPro" id="IPR038189">
    <property type="entry name" value="Cdc37_Hsp90-bd_sf"/>
</dbReference>
<dbReference type="GO" id="GO:0051082">
    <property type="term" value="F:unfolded protein binding"/>
    <property type="evidence" value="ECO:0007669"/>
    <property type="project" value="TreeGrafter"/>
</dbReference>
<feature type="compositionally biased region" description="Basic and acidic residues" evidence="6">
    <location>
        <begin position="159"/>
        <end position="176"/>
    </location>
</feature>
<feature type="domain" description="Cdc37 C-terminal" evidence="7">
    <location>
        <begin position="406"/>
        <end position="500"/>
    </location>
</feature>
<keyword evidence="4" id="KW-0143">Chaperone</keyword>
<dbReference type="VEuPathDB" id="FungiDB:MGL_2796"/>
<dbReference type="GO" id="GO:0019901">
    <property type="term" value="F:protein kinase binding"/>
    <property type="evidence" value="ECO:0007669"/>
    <property type="project" value="InterPro"/>
</dbReference>
<comment type="subcellular location">
    <subcellularLocation>
        <location evidence="1">Cytoplasm</location>
    </subcellularLocation>
</comment>
<dbReference type="SMART" id="SM01071">
    <property type="entry name" value="CDC37_N"/>
    <property type="match status" value="1"/>
</dbReference>
<dbReference type="PANTHER" id="PTHR12800">
    <property type="entry name" value="CDC37-RELATED"/>
    <property type="match status" value="1"/>
</dbReference>
<keyword evidence="3" id="KW-0963">Cytoplasm</keyword>
<dbReference type="GO" id="GO:0006457">
    <property type="term" value="P:protein folding"/>
    <property type="evidence" value="ECO:0007669"/>
    <property type="project" value="TreeGrafter"/>
</dbReference>
<reference evidence="10 11" key="1">
    <citation type="journal article" date="2007" name="Proc. Natl. Acad. Sci. U.S.A.">
        <title>Dandruff-associated Malassezia genomes reveal convergent and divergent virulence traits shared with plant and human fungal pathogens.</title>
        <authorList>
            <person name="Xu J."/>
            <person name="Saunders C.W."/>
            <person name="Hu P."/>
            <person name="Grant R.A."/>
            <person name="Boekhout T."/>
            <person name="Kuramae E.E."/>
            <person name="Kronstad J.W."/>
            <person name="Deangelis Y.M."/>
            <person name="Reeder N.L."/>
            <person name="Johnstone K.R."/>
            <person name="Leland M."/>
            <person name="Fieno A.M."/>
            <person name="Begley W.M."/>
            <person name="Sun Y."/>
            <person name="Lacey M.P."/>
            <person name="Chaudhary T."/>
            <person name="Keough T."/>
            <person name="Chu L."/>
            <person name="Sears R."/>
            <person name="Yuan B."/>
            <person name="Dawson T.L.Jr."/>
        </authorList>
    </citation>
    <scope>NUCLEOTIDE SEQUENCE [LARGE SCALE GENOMIC DNA]</scope>
    <source>
        <strain evidence="11">ATCC MYA-4612 / CBS 7966</strain>
    </source>
</reference>
<dbReference type="Pfam" id="PF08564">
    <property type="entry name" value="CDC37_C"/>
    <property type="match status" value="1"/>
</dbReference>